<dbReference type="Proteomes" id="UP001232063">
    <property type="component" value="Unassembled WGS sequence"/>
</dbReference>
<feature type="transmembrane region" description="Helical" evidence="1">
    <location>
        <begin position="84"/>
        <end position="103"/>
    </location>
</feature>
<evidence type="ECO:0000313" key="4">
    <source>
        <dbReference type="Proteomes" id="UP001232063"/>
    </source>
</evidence>
<organism evidence="3 4">
    <name type="scientific">Xanthocytophaga agilis</name>
    <dbReference type="NCBI Taxonomy" id="3048010"/>
    <lineage>
        <taxon>Bacteria</taxon>
        <taxon>Pseudomonadati</taxon>
        <taxon>Bacteroidota</taxon>
        <taxon>Cytophagia</taxon>
        <taxon>Cytophagales</taxon>
        <taxon>Rhodocytophagaceae</taxon>
        <taxon>Xanthocytophaga</taxon>
    </lineage>
</organism>
<keyword evidence="4" id="KW-1185">Reference proteome</keyword>
<comment type="caution">
    <text evidence="3">The sequence shown here is derived from an EMBL/GenBank/DDBJ whole genome shotgun (WGS) entry which is preliminary data.</text>
</comment>
<keyword evidence="1" id="KW-0472">Membrane</keyword>
<reference evidence="3" key="1">
    <citation type="submission" date="2023-05" db="EMBL/GenBank/DDBJ databases">
        <authorList>
            <person name="Zhang X."/>
        </authorList>
    </citation>
    <scope>NUCLEOTIDE SEQUENCE</scope>
    <source>
        <strain evidence="3">BD1B2-1</strain>
    </source>
</reference>
<protein>
    <submittedName>
        <fullName evidence="3">Type II CAAX endopeptidase family protein</fullName>
    </submittedName>
</protein>
<dbReference type="PANTHER" id="PTHR35797:SF1">
    <property type="entry name" value="PROTEASE"/>
    <property type="match status" value="1"/>
</dbReference>
<dbReference type="AlphaFoldDB" id="A0AAE3R8S1"/>
<feature type="transmembrane region" description="Helical" evidence="1">
    <location>
        <begin position="161"/>
        <end position="180"/>
    </location>
</feature>
<evidence type="ECO:0000313" key="3">
    <source>
        <dbReference type="EMBL" id="MDJ1505340.1"/>
    </source>
</evidence>
<dbReference type="InterPro" id="IPR042150">
    <property type="entry name" value="MmRce1-like"/>
</dbReference>
<keyword evidence="1" id="KW-1133">Transmembrane helix</keyword>
<feature type="transmembrane region" description="Helical" evidence="1">
    <location>
        <begin position="43"/>
        <end position="63"/>
    </location>
</feature>
<feature type="transmembrane region" description="Helical" evidence="1">
    <location>
        <begin position="192"/>
        <end position="213"/>
    </location>
</feature>
<evidence type="ECO:0000256" key="1">
    <source>
        <dbReference type="SAM" id="Phobius"/>
    </source>
</evidence>
<feature type="transmembrane region" description="Helical" evidence="1">
    <location>
        <begin position="12"/>
        <end position="31"/>
    </location>
</feature>
<keyword evidence="1" id="KW-0812">Transmembrane</keyword>
<evidence type="ECO:0000259" key="2">
    <source>
        <dbReference type="Pfam" id="PF02517"/>
    </source>
</evidence>
<accession>A0AAE3R8S1</accession>
<dbReference type="GO" id="GO:0080120">
    <property type="term" value="P:CAAX-box protein maturation"/>
    <property type="evidence" value="ECO:0007669"/>
    <property type="project" value="UniProtKB-ARBA"/>
</dbReference>
<dbReference type="InterPro" id="IPR003675">
    <property type="entry name" value="Rce1/LyrA-like_dom"/>
</dbReference>
<dbReference type="Pfam" id="PF02517">
    <property type="entry name" value="Rce1-like"/>
    <property type="match status" value="1"/>
</dbReference>
<feature type="domain" description="CAAX prenyl protease 2/Lysostaphin resistance protein A-like" evidence="2">
    <location>
        <begin position="132"/>
        <end position="232"/>
    </location>
</feature>
<dbReference type="RefSeq" id="WP_314517292.1">
    <property type="nucleotide sequence ID" value="NZ_JASJOU010000015.1"/>
</dbReference>
<name>A0AAE3R8S1_9BACT</name>
<sequence length="278" mass="31100">MLKYSLFRDLSVFFLLIYGITWLIWSPYYAGALFPSSWHTSPVFHLAGSWGPLLASLLATYFVNGKAGLQILRQRVTRTGTDPWPLTLACFLPFVLLTFSILISVVVNQTSFSFQGLGTSREIPGLSVPEFVGINILVIGLGEEMGWRGFVLPRLQSEMSAMKASILLSVFWAIWHWPLFFYPLSGYYHMDIFGVAGWLFSLLLGSILFTCFFNSSSGSVLVCAVFHGTMDIAFTSDFANPNLTSYNGMLITILGFLVTQRFGAEHLARKDRVCQYTS</sequence>
<gene>
    <name evidence="3" type="ORF">QNI22_32085</name>
</gene>
<feature type="transmembrane region" description="Helical" evidence="1">
    <location>
        <begin position="245"/>
        <end position="263"/>
    </location>
</feature>
<dbReference type="GO" id="GO:0004175">
    <property type="term" value="F:endopeptidase activity"/>
    <property type="evidence" value="ECO:0007669"/>
    <property type="project" value="UniProtKB-ARBA"/>
</dbReference>
<dbReference type="PANTHER" id="PTHR35797">
    <property type="entry name" value="PROTEASE-RELATED"/>
    <property type="match status" value="1"/>
</dbReference>
<proteinExistence type="predicted"/>
<dbReference type="EMBL" id="JASJOU010000015">
    <property type="protein sequence ID" value="MDJ1505340.1"/>
    <property type="molecule type" value="Genomic_DNA"/>
</dbReference>